<keyword evidence="4" id="KW-1185">Reference proteome</keyword>
<name>A0A369QKB0_9BACT</name>
<evidence type="ECO:0000313" key="3">
    <source>
        <dbReference type="EMBL" id="RDC62698.1"/>
    </source>
</evidence>
<reference evidence="3 4" key="1">
    <citation type="submission" date="2018-04" db="EMBL/GenBank/DDBJ databases">
        <title>Adhaeribacter sp. HMF7616 genome sequencing and assembly.</title>
        <authorList>
            <person name="Kang H."/>
            <person name="Kang J."/>
            <person name="Cha I."/>
            <person name="Kim H."/>
            <person name="Joh K."/>
        </authorList>
    </citation>
    <scope>NUCLEOTIDE SEQUENCE [LARGE SCALE GENOMIC DNA]</scope>
    <source>
        <strain evidence="3 4">HMF7616</strain>
    </source>
</reference>
<proteinExistence type="predicted"/>
<accession>A0A369QKB0</accession>
<comment type="caution">
    <text evidence="3">The sequence shown here is derived from an EMBL/GenBank/DDBJ whole genome shotgun (WGS) entry which is preliminary data.</text>
</comment>
<sequence>MLQSAKVYLLVFVLMAQSLGLMAQKPPTGGPNPKPPPPPPIGLIIAATGVALGGAGLYTFKLRGPKIPVGDYLPNYLLRHDILPSPDAIQLMHQLNPKLNRTNVIRTKTKLKNPDLPEISQEQLNSSLSTGQTTTIPTELKEQISLYKSSLKTFRNAKKSIKKSNISLDSIYAVLTKIEQVITPHEKSKEEISVIKAQLVKDLFGVLNKTLSRNIATKIIGDSDSRVMKEILESLTELILPDLNQKLTPPKSSQLNRMDLPAKENSWYALVDSSTVLFANKTFQPNAVSSSLVSPLDVNTVSEVYNLPIPNMEQGFAFAVYKINAAGETITKGPEVEGQYSVHYALPALRSFTNAYHECAPGRATYAYASLPPAKYFFEVRDNKGKVVALQNPLIDTKDAFRASRITGEKKIIKIIIRVSP</sequence>
<dbReference type="Proteomes" id="UP000253919">
    <property type="component" value="Unassembled WGS sequence"/>
</dbReference>
<keyword evidence="2" id="KW-0732">Signal</keyword>
<feature type="signal peptide" evidence="2">
    <location>
        <begin position="1"/>
        <end position="23"/>
    </location>
</feature>
<dbReference type="AlphaFoldDB" id="A0A369QKB0"/>
<protein>
    <submittedName>
        <fullName evidence="3">Uncharacterized protein</fullName>
    </submittedName>
</protein>
<keyword evidence="1" id="KW-0472">Membrane</keyword>
<keyword evidence="1" id="KW-0812">Transmembrane</keyword>
<dbReference type="OrthoDB" id="838063at2"/>
<gene>
    <name evidence="3" type="ORF">AHMF7616_01292</name>
</gene>
<evidence type="ECO:0000313" key="4">
    <source>
        <dbReference type="Proteomes" id="UP000253919"/>
    </source>
</evidence>
<dbReference type="EMBL" id="QASA01000001">
    <property type="protein sequence ID" value="RDC62698.1"/>
    <property type="molecule type" value="Genomic_DNA"/>
</dbReference>
<evidence type="ECO:0000256" key="2">
    <source>
        <dbReference type="SAM" id="SignalP"/>
    </source>
</evidence>
<keyword evidence="1" id="KW-1133">Transmembrane helix</keyword>
<dbReference type="RefSeq" id="WP_147275617.1">
    <property type="nucleotide sequence ID" value="NZ_QASA01000001.1"/>
</dbReference>
<organism evidence="3 4">
    <name type="scientific">Adhaeribacter pallidiroseus</name>
    <dbReference type="NCBI Taxonomy" id="2072847"/>
    <lineage>
        <taxon>Bacteria</taxon>
        <taxon>Pseudomonadati</taxon>
        <taxon>Bacteroidota</taxon>
        <taxon>Cytophagia</taxon>
        <taxon>Cytophagales</taxon>
        <taxon>Hymenobacteraceae</taxon>
        <taxon>Adhaeribacter</taxon>
    </lineage>
</organism>
<feature type="transmembrane region" description="Helical" evidence="1">
    <location>
        <begin position="39"/>
        <end position="60"/>
    </location>
</feature>
<feature type="chain" id="PRO_5016571540" evidence="2">
    <location>
        <begin position="24"/>
        <end position="421"/>
    </location>
</feature>
<evidence type="ECO:0000256" key="1">
    <source>
        <dbReference type="SAM" id="Phobius"/>
    </source>
</evidence>